<gene>
    <name evidence="2" type="ORF">ABENE_06260</name>
</gene>
<feature type="transmembrane region" description="Helical" evidence="1">
    <location>
        <begin position="50"/>
        <end position="71"/>
    </location>
</feature>
<evidence type="ECO:0000256" key="1">
    <source>
        <dbReference type="SAM" id="Phobius"/>
    </source>
</evidence>
<dbReference type="RefSeq" id="WP_018080318.1">
    <property type="nucleotide sequence ID" value="NZ_AQWM01000001.1"/>
</dbReference>
<evidence type="ECO:0000313" key="2">
    <source>
        <dbReference type="EMBL" id="ESQ93148.1"/>
    </source>
</evidence>
<feature type="transmembrane region" description="Helical" evidence="1">
    <location>
        <begin position="126"/>
        <end position="146"/>
    </location>
</feature>
<reference evidence="2 3" key="1">
    <citation type="journal article" date="2014" name="Nature">
        <title>Sequential evolution of bacterial morphology by co-option of a developmental regulator.</title>
        <authorList>
            <person name="Jiang C."/>
            <person name="Brown P.J."/>
            <person name="Ducret A."/>
            <person name="Brun Y.V."/>
        </authorList>
    </citation>
    <scope>NUCLEOTIDE SEQUENCE [LARGE SCALE GENOMIC DNA]</scope>
    <source>
        <strain evidence="2 3">DSM 16100</strain>
    </source>
</reference>
<proteinExistence type="predicted"/>
<sequence>MSENEKLLRQAEGLAGFRRIMLVVIALSYVGWIVTFSLGVTGIGNLPHTLLITISLAILPVWAVSMIAFLWGMVRMTRDKKLGALIDDERTRGINHQAIQAGYWGMIVAAGICFWLSFFLDIDIRLVLAGLVGMGVAVPSLTYACLYRG</sequence>
<feature type="transmembrane region" description="Helical" evidence="1">
    <location>
        <begin position="20"/>
        <end position="44"/>
    </location>
</feature>
<organism evidence="2 3">
    <name type="scientific">Asticcacaulis benevestitus DSM 16100 = ATCC BAA-896</name>
    <dbReference type="NCBI Taxonomy" id="1121022"/>
    <lineage>
        <taxon>Bacteria</taxon>
        <taxon>Pseudomonadati</taxon>
        <taxon>Pseudomonadota</taxon>
        <taxon>Alphaproteobacteria</taxon>
        <taxon>Caulobacterales</taxon>
        <taxon>Caulobacteraceae</taxon>
        <taxon>Asticcacaulis</taxon>
    </lineage>
</organism>
<evidence type="ECO:0008006" key="4">
    <source>
        <dbReference type="Google" id="ProtNLM"/>
    </source>
</evidence>
<dbReference type="AlphaFoldDB" id="V4RPK0"/>
<evidence type="ECO:0000313" key="3">
    <source>
        <dbReference type="Proteomes" id="UP000017837"/>
    </source>
</evidence>
<keyword evidence="1" id="KW-0472">Membrane</keyword>
<dbReference type="EMBL" id="AWGB01000009">
    <property type="protein sequence ID" value="ESQ93148.1"/>
    <property type="molecule type" value="Genomic_DNA"/>
</dbReference>
<name>V4RPK0_9CAUL</name>
<dbReference type="OrthoDB" id="7173874at2"/>
<accession>V4RPK0</accession>
<keyword evidence="1" id="KW-0812">Transmembrane</keyword>
<keyword evidence="3" id="KW-1185">Reference proteome</keyword>
<protein>
    <recommendedName>
        <fullName evidence="4">DUF2178 domain-containing protein</fullName>
    </recommendedName>
</protein>
<keyword evidence="1" id="KW-1133">Transmembrane helix</keyword>
<dbReference type="Proteomes" id="UP000017837">
    <property type="component" value="Unassembled WGS sequence"/>
</dbReference>
<comment type="caution">
    <text evidence="2">The sequence shown here is derived from an EMBL/GenBank/DDBJ whole genome shotgun (WGS) entry which is preliminary data.</text>
</comment>
<dbReference type="PATRIC" id="fig|1121022.4.peg.1245"/>
<feature type="transmembrane region" description="Helical" evidence="1">
    <location>
        <begin position="101"/>
        <end position="120"/>
    </location>
</feature>
<dbReference type="STRING" id="1121022.GCA_000376105_00646"/>